<dbReference type="GeneTree" id="ENSGT00940000159699"/>
<sequence>GKGLFGGDERIIYWKCENNSTLQEKLLVPVTNEAKEKALRLAARQRMSKKEQERRILTGTLDSGSVTAAIAAMGLVDTEQYNDMRDSL</sequence>
<reference evidence="1" key="4">
    <citation type="submission" date="2025-09" db="UniProtKB">
        <authorList>
            <consortium name="Ensembl"/>
        </authorList>
    </citation>
    <scope>IDENTIFICATION</scope>
</reference>
<dbReference type="Proteomes" id="UP000008144">
    <property type="component" value="Chromosome 2"/>
</dbReference>
<name>H2XR20_CIOIN</name>
<proteinExistence type="predicted"/>
<protein>
    <submittedName>
        <fullName evidence="1">Uncharacterized protein</fullName>
    </submittedName>
</protein>
<keyword evidence="2" id="KW-1185">Reference proteome</keyword>
<dbReference type="PANTHER" id="PTHR45912">
    <property type="entry name" value="CILIA- AND FLAGELLA-ASSOCIATED PROTEIN 47"/>
    <property type="match status" value="1"/>
</dbReference>
<evidence type="ECO:0000313" key="2">
    <source>
        <dbReference type="Proteomes" id="UP000008144"/>
    </source>
</evidence>
<reference evidence="2" key="1">
    <citation type="journal article" date="2002" name="Science">
        <title>The draft genome of Ciona intestinalis: insights into chordate and vertebrate origins.</title>
        <authorList>
            <person name="Dehal P."/>
            <person name="Satou Y."/>
            <person name="Campbell R.K."/>
            <person name="Chapman J."/>
            <person name="Degnan B."/>
            <person name="De Tomaso A."/>
            <person name="Davidson B."/>
            <person name="Di Gregorio A."/>
            <person name="Gelpke M."/>
            <person name="Goodstein D.M."/>
            <person name="Harafuji N."/>
            <person name="Hastings K.E."/>
            <person name="Ho I."/>
            <person name="Hotta K."/>
            <person name="Huang W."/>
            <person name="Kawashima T."/>
            <person name="Lemaire P."/>
            <person name="Martinez D."/>
            <person name="Meinertzhagen I.A."/>
            <person name="Necula S."/>
            <person name="Nonaka M."/>
            <person name="Putnam N."/>
            <person name="Rash S."/>
            <person name="Saiga H."/>
            <person name="Satake M."/>
            <person name="Terry A."/>
            <person name="Yamada L."/>
            <person name="Wang H.G."/>
            <person name="Awazu S."/>
            <person name="Azumi K."/>
            <person name="Boore J."/>
            <person name="Branno M."/>
            <person name="Chin-Bow S."/>
            <person name="DeSantis R."/>
            <person name="Doyle S."/>
            <person name="Francino P."/>
            <person name="Keys D.N."/>
            <person name="Haga S."/>
            <person name="Hayashi H."/>
            <person name="Hino K."/>
            <person name="Imai K.S."/>
            <person name="Inaba K."/>
            <person name="Kano S."/>
            <person name="Kobayashi K."/>
            <person name="Kobayashi M."/>
            <person name="Lee B.I."/>
            <person name="Makabe K.W."/>
            <person name="Manohar C."/>
            <person name="Matassi G."/>
            <person name="Medina M."/>
            <person name="Mochizuki Y."/>
            <person name="Mount S."/>
            <person name="Morishita T."/>
            <person name="Miura S."/>
            <person name="Nakayama A."/>
            <person name="Nishizaka S."/>
            <person name="Nomoto H."/>
            <person name="Ohta F."/>
            <person name="Oishi K."/>
            <person name="Rigoutsos I."/>
            <person name="Sano M."/>
            <person name="Sasaki A."/>
            <person name="Sasakura Y."/>
            <person name="Shoguchi E."/>
            <person name="Shin-i T."/>
            <person name="Spagnuolo A."/>
            <person name="Stainier D."/>
            <person name="Suzuki M.M."/>
            <person name="Tassy O."/>
            <person name="Takatori N."/>
            <person name="Tokuoka M."/>
            <person name="Yagi K."/>
            <person name="Yoshizaki F."/>
            <person name="Wada S."/>
            <person name="Zhang C."/>
            <person name="Hyatt P.D."/>
            <person name="Larimer F."/>
            <person name="Detter C."/>
            <person name="Doggett N."/>
            <person name="Glavina T."/>
            <person name="Hawkins T."/>
            <person name="Richardson P."/>
            <person name="Lucas S."/>
            <person name="Kohara Y."/>
            <person name="Levine M."/>
            <person name="Satoh N."/>
            <person name="Rokhsar D.S."/>
        </authorList>
    </citation>
    <scope>NUCLEOTIDE SEQUENCE [LARGE SCALE GENOMIC DNA]</scope>
</reference>
<dbReference type="EMBL" id="EAAA01001490">
    <property type="status" value="NOT_ANNOTATED_CDS"/>
    <property type="molecule type" value="Genomic_DNA"/>
</dbReference>
<evidence type="ECO:0000313" key="1">
    <source>
        <dbReference type="Ensembl" id="ENSCINP00000032104.1"/>
    </source>
</evidence>
<dbReference type="AlphaFoldDB" id="H2XR20"/>
<dbReference type="HOGENOM" id="CLU_2474564_0_0_1"/>
<reference evidence="1" key="2">
    <citation type="journal article" date="2008" name="Genome Biol.">
        <title>Improved genome assembly and evidence-based global gene model set for the chordate Ciona intestinalis: new insight into intron and operon populations.</title>
        <authorList>
            <person name="Satou Y."/>
            <person name="Mineta K."/>
            <person name="Ogasawara M."/>
            <person name="Sasakura Y."/>
            <person name="Shoguchi E."/>
            <person name="Ueno K."/>
            <person name="Yamada L."/>
            <person name="Matsumoto J."/>
            <person name="Wasserscheid J."/>
            <person name="Dewar K."/>
            <person name="Wiley G.B."/>
            <person name="Macmil S.L."/>
            <person name="Roe B.A."/>
            <person name="Zeller R.W."/>
            <person name="Hastings K.E."/>
            <person name="Lemaire P."/>
            <person name="Lindquist E."/>
            <person name="Endo T."/>
            <person name="Hotta K."/>
            <person name="Inaba K."/>
        </authorList>
    </citation>
    <scope>NUCLEOTIDE SEQUENCE [LARGE SCALE GENOMIC DNA]</scope>
    <source>
        <strain evidence="1">wild type</strain>
    </source>
</reference>
<organism evidence="1 2">
    <name type="scientific">Ciona intestinalis</name>
    <name type="common">Transparent sea squirt</name>
    <name type="synonym">Ascidia intestinalis</name>
    <dbReference type="NCBI Taxonomy" id="7719"/>
    <lineage>
        <taxon>Eukaryota</taxon>
        <taxon>Metazoa</taxon>
        <taxon>Chordata</taxon>
        <taxon>Tunicata</taxon>
        <taxon>Ascidiacea</taxon>
        <taxon>Phlebobranchia</taxon>
        <taxon>Cionidae</taxon>
        <taxon>Ciona</taxon>
    </lineage>
</organism>
<reference evidence="1" key="3">
    <citation type="submission" date="2025-08" db="UniProtKB">
        <authorList>
            <consortium name="Ensembl"/>
        </authorList>
    </citation>
    <scope>IDENTIFICATION</scope>
</reference>
<dbReference type="Ensembl" id="ENSCINT00000032111.1">
    <property type="protein sequence ID" value="ENSCINP00000032104.1"/>
    <property type="gene ID" value="ENSCING00000018793.1"/>
</dbReference>
<accession>H2XR20</accession>
<dbReference type="PANTHER" id="PTHR45912:SF3">
    <property type="entry name" value="CILIA- AND FLAGELLA-ASSOCIATED PROTEIN 47"/>
    <property type="match status" value="1"/>
</dbReference>
<dbReference type="InParanoid" id="H2XR20"/>